<dbReference type="EMBL" id="HACA01029264">
    <property type="protein sequence ID" value="CDW46625.1"/>
    <property type="molecule type" value="Transcribed_RNA"/>
</dbReference>
<keyword evidence="2" id="KW-0812">Transmembrane</keyword>
<feature type="region of interest" description="Disordered" evidence="1">
    <location>
        <begin position="1"/>
        <end position="38"/>
    </location>
</feature>
<name>A0A0K2V8H4_LEPSM</name>
<keyword evidence="2" id="KW-1133">Transmembrane helix</keyword>
<protein>
    <submittedName>
        <fullName evidence="3">Uncharacterized protein</fullName>
    </submittedName>
</protein>
<evidence type="ECO:0000256" key="1">
    <source>
        <dbReference type="SAM" id="MobiDB-lite"/>
    </source>
</evidence>
<proteinExistence type="predicted"/>
<keyword evidence="2" id="KW-0472">Membrane</keyword>
<evidence type="ECO:0000256" key="2">
    <source>
        <dbReference type="SAM" id="Phobius"/>
    </source>
</evidence>
<evidence type="ECO:0000313" key="3">
    <source>
        <dbReference type="EMBL" id="CDW46625.1"/>
    </source>
</evidence>
<feature type="compositionally biased region" description="Low complexity" evidence="1">
    <location>
        <begin position="26"/>
        <end position="38"/>
    </location>
</feature>
<accession>A0A0K2V8H4</accession>
<reference evidence="3" key="1">
    <citation type="submission" date="2014-05" db="EMBL/GenBank/DDBJ databases">
        <authorList>
            <person name="Chronopoulou M."/>
        </authorList>
    </citation>
    <scope>NUCLEOTIDE SEQUENCE</scope>
    <source>
        <tissue evidence="3">Whole organism</tissue>
    </source>
</reference>
<sequence>MELRVSHASSRFGSGESSERKRSKNKNLSFPIESSSSSSSIMSRKLLLNVILGGGRTVCLVWRIRILFGVLVPASFFIMVLWYVLEEEAPEALKGRI</sequence>
<organism evidence="3">
    <name type="scientific">Lepeophtheirus salmonis</name>
    <name type="common">Salmon louse</name>
    <name type="synonym">Caligus salmonis</name>
    <dbReference type="NCBI Taxonomy" id="72036"/>
    <lineage>
        <taxon>Eukaryota</taxon>
        <taxon>Metazoa</taxon>
        <taxon>Ecdysozoa</taxon>
        <taxon>Arthropoda</taxon>
        <taxon>Crustacea</taxon>
        <taxon>Multicrustacea</taxon>
        <taxon>Hexanauplia</taxon>
        <taxon>Copepoda</taxon>
        <taxon>Siphonostomatoida</taxon>
        <taxon>Caligidae</taxon>
        <taxon>Lepeophtheirus</taxon>
    </lineage>
</organism>
<feature type="transmembrane region" description="Helical" evidence="2">
    <location>
        <begin position="66"/>
        <end position="85"/>
    </location>
</feature>
<dbReference type="AlphaFoldDB" id="A0A0K2V8H4"/>